<dbReference type="SUPFAM" id="SSF54637">
    <property type="entry name" value="Thioesterase/thiol ester dehydrase-isomerase"/>
    <property type="match status" value="2"/>
</dbReference>
<dbReference type="InterPro" id="IPR003703">
    <property type="entry name" value="Acyl_CoA_thio"/>
</dbReference>
<dbReference type="CDD" id="cd03444">
    <property type="entry name" value="Thioesterase_II_repeat1"/>
    <property type="match status" value="1"/>
</dbReference>
<gene>
    <name evidence="5" type="ORF">KHLLAP_LOCUS5412</name>
</gene>
<dbReference type="InterPro" id="IPR049450">
    <property type="entry name" value="ACOT8-like_C"/>
</dbReference>
<dbReference type="GO" id="GO:0006637">
    <property type="term" value="P:acyl-CoA metabolic process"/>
    <property type="evidence" value="ECO:0007669"/>
    <property type="project" value="InterPro"/>
</dbReference>
<sequence>MAPNAPIEALVTVKQTPELGPDTYVNVNPMTSQQGVRSVFGGAVVGLSVAAAFMTLPPEFSVHSLQSTFIRAVKPMEVVHFHVERTSDGRSFASRVVHATQGAGDACVHISTVCFQRNDLPVGNVLDYAVAMPDVNSCLPDDIPREKLQEAMTASITRDVPLLQLRADEEPFDWRPFDNTFTDQPTHYRQRSFVRSPTPLPDNMALHQNALAYLSDTYMLGAALNASPSMVGRKLQNVAMATSLNHTLWLHEPTAKVDEWMLGERVTSWGSNGRVLIHQRFWNVRSGRLVMSGTQEGLIRLKNAKL</sequence>
<keyword evidence="6" id="KW-1185">Reference proteome</keyword>
<proteinExistence type="inferred from homology"/>
<dbReference type="InterPro" id="IPR042171">
    <property type="entry name" value="Acyl-CoA_hotdog"/>
</dbReference>
<dbReference type="AlphaFoldDB" id="A0AAI8VIE6"/>
<evidence type="ECO:0000256" key="2">
    <source>
        <dbReference type="ARBA" id="ARBA00022801"/>
    </source>
</evidence>
<dbReference type="Gene3D" id="2.40.160.210">
    <property type="entry name" value="Acyl-CoA thioesterase, double hotdog domain"/>
    <property type="match status" value="1"/>
</dbReference>
<dbReference type="GO" id="GO:0047617">
    <property type="term" value="F:fatty acyl-CoA hydrolase activity"/>
    <property type="evidence" value="ECO:0007669"/>
    <property type="project" value="InterPro"/>
</dbReference>
<comment type="caution">
    <text evidence="5">The sequence shown here is derived from an EMBL/GenBank/DDBJ whole genome shotgun (WGS) entry which is preliminary data.</text>
</comment>
<evidence type="ECO:0000313" key="5">
    <source>
        <dbReference type="EMBL" id="CAJ2504944.1"/>
    </source>
</evidence>
<accession>A0AAI8VIE6</accession>
<protein>
    <submittedName>
        <fullName evidence="5">Uu.00g123380.m01.CDS01</fullName>
    </submittedName>
</protein>
<dbReference type="Proteomes" id="UP001295740">
    <property type="component" value="Unassembled WGS sequence"/>
</dbReference>
<evidence type="ECO:0000313" key="6">
    <source>
        <dbReference type="Proteomes" id="UP001295740"/>
    </source>
</evidence>
<dbReference type="GO" id="GO:0009062">
    <property type="term" value="P:fatty acid catabolic process"/>
    <property type="evidence" value="ECO:0007669"/>
    <property type="project" value="TreeGrafter"/>
</dbReference>
<reference evidence="5" key="1">
    <citation type="submission" date="2023-10" db="EMBL/GenBank/DDBJ databases">
        <authorList>
            <person name="Hackl T."/>
        </authorList>
    </citation>
    <scope>NUCLEOTIDE SEQUENCE</scope>
</reference>
<dbReference type="PANTHER" id="PTHR11066">
    <property type="entry name" value="ACYL-COA THIOESTERASE"/>
    <property type="match status" value="1"/>
</dbReference>
<comment type="similarity">
    <text evidence="1">Belongs to the C/M/P thioester hydrolase family.</text>
</comment>
<dbReference type="EMBL" id="CAUWAG010000007">
    <property type="protein sequence ID" value="CAJ2504944.1"/>
    <property type="molecule type" value="Genomic_DNA"/>
</dbReference>
<dbReference type="PANTHER" id="PTHR11066:SF34">
    <property type="entry name" value="ACYL-COENZYME A THIOESTERASE 8"/>
    <property type="match status" value="1"/>
</dbReference>
<evidence type="ECO:0000259" key="3">
    <source>
        <dbReference type="Pfam" id="PF13622"/>
    </source>
</evidence>
<evidence type="ECO:0000259" key="4">
    <source>
        <dbReference type="Pfam" id="PF20789"/>
    </source>
</evidence>
<dbReference type="InterPro" id="IPR029069">
    <property type="entry name" value="HotDog_dom_sf"/>
</dbReference>
<keyword evidence="2" id="KW-0378">Hydrolase</keyword>
<dbReference type="GO" id="GO:0005782">
    <property type="term" value="C:peroxisomal matrix"/>
    <property type="evidence" value="ECO:0007669"/>
    <property type="project" value="UniProtKB-SubCell"/>
</dbReference>
<dbReference type="Pfam" id="PF20789">
    <property type="entry name" value="4HBT_3C"/>
    <property type="match status" value="1"/>
</dbReference>
<name>A0AAI8VIE6_9PEZI</name>
<dbReference type="InterPro" id="IPR049449">
    <property type="entry name" value="TesB_ACOT8-like_N"/>
</dbReference>
<feature type="domain" description="Acyl-CoA thioesterase-like N-terminal HotDog" evidence="3">
    <location>
        <begin position="34"/>
        <end position="115"/>
    </location>
</feature>
<dbReference type="CDD" id="cd03445">
    <property type="entry name" value="Thioesterase_II_repeat2"/>
    <property type="match status" value="1"/>
</dbReference>
<dbReference type="Pfam" id="PF13622">
    <property type="entry name" value="4HBT_3"/>
    <property type="match status" value="1"/>
</dbReference>
<organism evidence="5 6">
    <name type="scientific">Anthostomella pinea</name>
    <dbReference type="NCBI Taxonomy" id="933095"/>
    <lineage>
        <taxon>Eukaryota</taxon>
        <taxon>Fungi</taxon>
        <taxon>Dikarya</taxon>
        <taxon>Ascomycota</taxon>
        <taxon>Pezizomycotina</taxon>
        <taxon>Sordariomycetes</taxon>
        <taxon>Xylariomycetidae</taxon>
        <taxon>Xylariales</taxon>
        <taxon>Xylariaceae</taxon>
        <taxon>Anthostomella</taxon>
    </lineage>
</organism>
<evidence type="ECO:0000256" key="1">
    <source>
        <dbReference type="ARBA" id="ARBA00006538"/>
    </source>
</evidence>
<feature type="domain" description="Acyl-CoA thioesterase-like C-terminal" evidence="4">
    <location>
        <begin position="149"/>
        <end position="299"/>
    </location>
</feature>